<dbReference type="CDD" id="cd00473">
    <property type="entry name" value="bS6"/>
    <property type="match status" value="1"/>
</dbReference>
<keyword evidence="3" id="KW-0687">Ribonucleoprotein</keyword>
<protein>
    <recommendedName>
        <fullName evidence="2 3">Small ribosomal subunit protein bS6</fullName>
    </recommendedName>
</protein>
<accession>A0A017H2U3</accession>
<evidence type="ECO:0000313" key="5">
    <source>
        <dbReference type="Proteomes" id="UP000031184"/>
    </source>
</evidence>
<dbReference type="OrthoDB" id="9812702at2"/>
<comment type="caution">
    <text evidence="4">The sequence shown here is derived from an EMBL/GenBank/DDBJ whole genome shotgun (WGS) entry which is preliminary data.</text>
</comment>
<dbReference type="InterPro" id="IPR020814">
    <property type="entry name" value="Ribosomal_S6_plastid/chlpt"/>
</dbReference>
<dbReference type="InterPro" id="IPR014717">
    <property type="entry name" value="Transl_elong_EF1B/ribsomal_bS6"/>
</dbReference>
<dbReference type="HAMAP" id="MF_00360">
    <property type="entry name" value="Ribosomal_bS6"/>
    <property type="match status" value="1"/>
</dbReference>
<dbReference type="EMBL" id="AUZI01000032">
    <property type="protein sequence ID" value="KID48082.1"/>
    <property type="molecule type" value="Genomic_DNA"/>
</dbReference>
<proteinExistence type="inferred from homology"/>
<dbReference type="SUPFAM" id="SSF54995">
    <property type="entry name" value="Ribosomal protein S6"/>
    <property type="match status" value="1"/>
</dbReference>
<dbReference type="PANTHER" id="PTHR21011">
    <property type="entry name" value="MITOCHONDRIAL 28S RIBOSOMAL PROTEIN S6"/>
    <property type="match status" value="1"/>
</dbReference>
<keyword evidence="3" id="KW-0694">RNA-binding</keyword>
<dbReference type="NCBIfam" id="TIGR00166">
    <property type="entry name" value="S6"/>
    <property type="match status" value="1"/>
</dbReference>
<comment type="function">
    <text evidence="3">Binds together with bS18 to 16S ribosomal RNA.</text>
</comment>
<dbReference type="GeneID" id="75074671"/>
<dbReference type="PANTHER" id="PTHR21011:SF1">
    <property type="entry name" value="SMALL RIBOSOMAL SUBUNIT PROTEIN BS6M"/>
    <property type="match status" value="1"/>
</dbReference>
<evidence type="ECO:0000256" key="1">
    <source>
        <dbReference type="ARBA" id="ARBA00009512"/>
    </source>
</evidence>
<dbReference type="Proteomes" id="UP000031184">
    <property type="component" value="Unassembled WGS sequence"/>
</dbReference>
<keyword evidence="3" id="KW-0699">rRNA-binding</keyword>
<dbReference type="GO" id="GO:0005840">
    <property type="term" value="C:ribosome"/>
    <property type="evidence" value="ECO:0007669"/>
    <property type="project" value="UniProtKB-KW"/>
</dbReference>
<comment type="similarity">
    <text evidence="1 3">Belongs to the bacterial ribosomal protein bS6 family.</text>
</comment>
<gene>
    <name evidence="3" type="primary">rpsF</name>
    <name evidence="4" type="ORF">C095_11825</name>
</gene>
<sequence>MKKYEIMYIINPTVLEEGRDSVIEKISELLTSNGANILKTEKWGERKLAYLIDKKKTGFYVLTTFEIDGTKLAEVESKLNITEEVMRYIIVKQD</sequence>
<dbReference type="InterPro" id="IPR000529">
    <property type="entry name" value="Ribosomal_bS6"/>
</dbReference>
<organism evidence="4 5">
    <name type="scientific">Fusobacterium necrophorum subsp. funduliforme B35</name>
    <dbReference type="NCBI Taxonomy" id="1226633"/>
    <lineage>
        <taxon>Bacteria</taxon>
        <taxon>Fusobacteriati</taxon>
        <taxon>Fusobacteriota</taxon>
        <taxon>Fusobacteriia</taxon>
        <taxon>Fusobacteriales</taxon>
        <taxon>Fusobacteriaceae</taxon>
        <taxon>Fusobacterium</taxon>
    </lineage>
</organism>
<evidence type="ECO:0000256" key="3">
    <source>
        <dbReference type="HAMAP-Rule" id="MF_00360"/>
    </source>
</evidence>
<dbReference type="Gene3D" id="3.30.70.60">
    <property type="match status" value="1"/>
</dbReference>
<dbReference type="GO" id="GO:0005737">
    <property type="term" value="C:cytoplasm"/>
    <property type="evidence" value="ECO:0007669"/>
    <property type="project" value="UniProtKB-ARBA"/>
</dbReference>
<keyword evidence="3 4" id="KW-0689">Ribosomal protein</keyword>
<dbReference type="AlphaFoldDB" id="A0A017H2U3"/>
<dbReference type="GO" id="GO:0003735">
    <property type="term" value="F:structural constituent of ribosome"/>
    <property type="evidence" value="ECO:0007669"/>
    <property type="project" value="InterPro"/>
</dbReference>
<dbReference type="RefSeq" id="WP_005953544.1">
    <property type="nucleotide sequence ID" value="NZ_AOJP01000014.1"/>
</dbReference>
<dbReference type="Pfam" id="PF01250">
    <property type="entry name" value="Ribosomal_S6"/>
    <property type="match status" value="1"/>
</dbReference>
<dbReference type="InterPro" id="IPR035980">
    <property type="entry name" value="Ribosomal_bS6_sf"/>
</dbReference>
<dbReference type="GO" id="GO:0070181">
    <property type="term" value="F:small ribosomal subunit rRNA binding"/>
    <property type="evidence" value="ECO:0007669"/>
    <property type="project" value="TreeGrafter"/>
</dbReference>
<evidence type="ECO:0000313" key="4">
    <source>
        <dbReference type="EMBL" id="KID48082.1"/>
    </source>
</evidence>
<reference evidence="4 5" key="1">
    <citation type="submission" date="2013-08" db="EMBL/GenBank/DDBJ databases">
        <title>An opportunistic ruminal bacterium that causes liver abscesses in cattle.</title>
        <authorList>
            <person name="Benahmed F.H."/>
            <person name="Rasmussen M."/>
            <person name="Harbottle H."/>
            <person name="Soppet D."/>
            <person name="Nagaraja T.G."/>
            <person name="Davidson M."/>
        </authorList>
    </citation>
    <scope>NUCLEOTIDE SEQUENCE [LARGE SCALE GENOMIC DNA]</scope>
    <source>
        <strain evidence="4 5">B35</strain>
    </source>
</reference>
<evidence type="ECO:0000256" key="2">
    <source>
        <dbReference type="ARBA" id="ARBA00035294"/>
    </source>
</evidence>
<dbReference type="GO" id="GO:1990904">
    <property type="term" value="C:ribonucleoprotein complex"/>
    <property type="evidence" value="ECO:0007669"/>
    <property type="project" value="UniProtKB-KW"/>
</dbReference>
<name>A0A017H2U3_9FUSO</name>
<dbReference type="PATRIC" id="fig|1226633.4.peg.2383"/>
<dbReference type="GO" id="GO:0006412">
    <property type="term" value="P:translation"/>
    <property type="evidence" value="ECO:0007669"/>
    <property type="project" value="UniProtKB-UniRule"/>
</dbReference>